<dbReference type="OrthoDB" id="9813214at2"/>
<evidence type="ECO:0000313" key="2">
    <source>
        <dbReference type="EMBL" id="CEO87431.1"/>
    </source>
</evidence>
<feature type="domain" description="Glycosyltransferase subfamily 4-like N-terminal" evidence="1">
    <location>
        <begin position="16"/>
        <end position="123"/>
    </location>
</feature>
<dbReference type="Gene3D" id="3.40.50.2000">
    <property type="entry name" value="Glycogen Phosphorylase B"/>
    <property type="match status" value="2"/>
</dbReference>
<dbReference type="SUPFAM" id="SSF53756">
    <property type="entry name" value="UDP-Glycosyltransferase/glycogen phosphorylase"/>
    <property type="match status" value="1"/>
</dbReference>
<name>A0A0B7MHJ3_9FIRM</name>
<sequence length="265" mass="30500">MTSAHPPFDTRIFQKECKSLAKAGYDVVLVAPHDRDEIVDGVRIRAVPKPRGRVERLTRTAGLVYKAALEENADMYHVQNELELLFWAQLLRLRGSKAVYDMHENLLKSIPTKPWIKPLFRPVVMFACMILERILMHKIPVIYAEHSYIKDYLWVNKHITVLNMPLTSQLLQINETKYSTPTLGYIGGVTAERGSMITLEALNILKEKGYHVNWECIGHSDESHQKELFEIIDGYELKGVQLRGYLLPAEGWRIIARCHIGLAYF</sequence>
<reference evidence="3" key="1">
    <citation type="submission" date="2015-01" db="EMBL/GenBank/DDBJ databases">
        <authorList>
            <person name="Manzoor Shahid"/>
            <person name="Zubair Saima"/>
        </authorList>
    </citation>
    <scope>NUCLEOTIDE SEQUENCE [LARGE SCALE GENOMIC DNA]</scope>
    <source>
        <strain evidence="3">Sp3</strain>
    </source>
</reference>
<proteinExistence type="predicted"/>
<dbReference type="Proteomes" id="UP000046155">
    <property type="component" value="Unassembled WGS sequence"/>
</dbReference>
<evidence type="ECO:0000259" key="1">
    <source>
        <dbReference type="Pfam" id="PF13579"/>
    </source>
</evidence>
<gene>
    <name evidence="2" type="ORF">SSCH_1040011</name>
</gene>
<accession>A0A0B7MHJ3</accession>
<dbReference type="InterPro" id="IPR028098">
    <property type="entry name" value="Glyco_trans_4-like_N"/>
</dbReference>
<organism evidence="2 3">
    <name type="scientific">Syntrophaceticus schinkii</name>
    <dbReference type="NCBI Taxonomy" id="499207"/>
    <lineage>
        <taxon>Bacteria</taxon>
        <taxon>Bacillati</taxon>
        <taxon>Bacillota</taxon>
        <taxon>Clostridia</taxon>
        <taxon>Thermoanaerobacterales</taxon>
        <taxon>Thermoanaerobacterales Family III. Incertae Sedis</taxon>
        <taxon>Syntrophaceticus</taxon>
    </lineage>
</organism>
<evidence type="ECO:0000313" key="3">
    <source>
        <dbReference type="Proteomes" id="UP000046155"/>
    </source>
</evidence>
<keyword evidence="3" id="KW-1185">Reference proteome</keyword>
<dbReference type="RefSeq" id="WP_044663803.1">
    <property type="nucleotide sequence ID" value="NZ_CDRZ01000007.1"/>
</dbReference>
<dbReference type="EMBL" id="CDRZ01000007">
    <property type="protein sequence ID" value="CEO87431.1"/>
    <property type="molecule type" value="Genomic_DNA"/>
</dbReference>
<dbReference type="AlphaFoldDB" id="A0A0B7MHJ3"/>
<protein>
    <recommendedName>
        <fullName evidence="1">Glycosyltransferase subfamily 4-like N-terminal domain-containing protein</fullName>
    </recommendedName>
</protein>
<dbReference type="Pfam" id="PF13579">
    <property type="entry name" value="Glyco_trans_4_4"/>
    <property type="match status" value="1"/>
</dbReference>